<gene>
    <name evidence="3" type="ORF">IV203_030266</name>
</gene>
<reference evidence="3" key="1">
    <citation type="journal article" date="2021" name="Sci. Rep.">
        <title>Diploid genomic architecture of Nitzschia inconspicua, an elite biomass production diatom.</title>
        <authorList>
            <person name="Oliver A."/>
            <person name="Podell S."/>
            <person name="Pinowska A."/>
            <person name="Traller J.C."/>
            <person name="Smith S.R."/>
            <person name="McClure R."/>
            <person name="Beliaev A."/>
            <person name="Bohutskyi P."/>
            <person name="Hill E.A."/>
            <person name="Rabines A."/>
            <person name="Zheng H."/>
            <person name="Allen L.Z."/>
            <person name="Kuo A."/>
            <person name="Grigoriev I.V."/>
            <person name="Allen A.E."/>
            <person name="Hazlebeck D."/>
            <person name="Allen E.E."/>
        </authorList>
    </citation>
    <scope>NUCLEOTIDE SEQUENCE</scope>
    <source>
        <strain evidence="3">Hildebrandi</strain>
    </source>
</reference>
<keyword evidence="2" id="KW-0472">Membrane</keyword>
<dbReference type="Proteomes" id="UP000693970">
    <property type="component" value="Unassembled WGS sequence"/>
</dbReference>
<evidence type="ECO:0000256" key="2">
    <source>
        <dbReference type="SAM" id="Phobius"/>
    </source>
</evidence>
<keyword evidence="2" id="KW-1133">Transmembrane helix</keyword>
<keyword evidence="2" id="KW-0812">Transmembrane</keyword>
<evidence type="ECO:0000313" key="3">
    <source>
        <dbReference type="EMBL" id="KAG7367595.1"/>
    </source>
</evidence>
<evidence type="ECO:0000313" key="4">
    <source>
        <dbReference type="Proteomes" id="UP000693970"/>
    </source>
</evidence>
<protein>
    <submittedName>
        <fullName evidence="3">Uncharacterized protein</fullName>
    </submittedName>
</protein>
<dbReference type="EMBL" id="JAGRRH010000007">
    <property type="protein sequence ID" value="KAG7367595.1"/>
    <property type="molecule type" value="Genomic_DNA"/>
</dbReference>
<comment type="caution">
    <text evidence="3">The sequence shown here is derived from an EMBL/GenBank/DDBJ whole genome shotgun (WGS) entry which is preliminary data.</text>
</comment>
<feature type="transmembrane region" description="Helical" evidence="2">
    <location>
        <begin position="125"/>
        <end position="143"/>
    </location>
</feature>
<dbReference type="AlphaFoldDB" id="A0A9K3LS82"/>
<feature type="compositionally biased region" description="Basic and acidic residues" evidence="1">
    <location>
        <begin position="14"/>
        <end position="26"/>
    </location>
</feature>
<proteinExistence type="predicted"/>
<accession>A0A9K3LS82</accession>
<reference evidence="3" key="2">
    <citation type="submission" date="2021-04" db="EMBL/GenBank/DDBJ databases">
        <authorList>
            <person name="Podell S."/>
        </authorList>
    </citation>
    <scope>NUCLEOTIDE SEQUENCE</scope>
    <source>
        <strain evidence="3">Hildebrandi</strain>
    </source>
</reference>
<keyword evidence="4" id="KW-1185">Reference proteome</keyword>
<sequence length="240" mass="27900">MSIVEHNPILYETSHSEDLSLEESHTFSKSKPKSPLLGDENVMELESTLNNTKDKQSEKRKSQIQRHQSTQILNMAELMQASRQQTSPRNSEGELWKSNPAIALYVLVVISIMSRRLFVLQGLPLLILFYFAKLFLSWFVYVVDAKEIRELKGLAKWWINFGLRFSTKTIRGDRIHGLLTAFTVNFWKGTGFNYATSIYRSISQDARESFLRHARENLNRAQMTNMKMKNILSNQHRSKK</sequence>
<organism evidence="3 4">
    <name type="scientific">Nitzschia inconspicua</name>
    <dbReference type="NCBI Taxonomy" id="303405"/>
    <lineage>
        <taxon>Eukaryota</taxon>
        <taxon>Sar</taxon>
        <taxon>Stramenopiles</taxon>
        <taxon>Ochrophyta</taxon>
        <taxon>Bacillariophyta</taxon>
        <taxon>Bacillariophyceae</taxon>
        <taxon>Bacillariophycidae</taxon>
        <taxon>Bacillariales</taxon>
        <taxon>Bacillariaceae</taxon>
        <taxon>Nitzschia</taxon>
    </lineage>
</organism>
<feature type="region of interest" description="Disordered" evidence="1">
    <location>
        <begin position="14"/>
        <end position="41"/>
    </location>
</feature>
<name>A0A9K3LS82_9STRA</name>
<evidence type="ECO:0000256" key="1">
    <source>
        <dbReference type="SAM" id="MobiDB-lite"/>
    </source>
</evidence>